<dbReference type="RefSeq" id="WP_177101066.1">
    <property type="nucleotide sequence ID" value="NZ_JACAQB010000004.1"/>
</dbReference>
<name>A0A7Y8C1Q2_9PSED</name>
<evidence type="ECO:0000313" key="1">
    <source>
        <dbReference type="EMBL" id="NWB95779.1"/>
    </source>
</evidence>
<evidence type="ECO:0000313" key="2">
    <source>
        <dbReference type="Proteomes" id="UP000539985"/>
    </source>
</evidence>
<gene>
    <name evidence="1" type="ORF">HX882_07765</name>
</gene>
<sequence>MVDKWEKVKNVIDKFGAFCDLAEVAFWRQSEKPYELALIDILNFVKRHPECREQFVEGFKSILSSNDSPFEVVAFCMRELQWKEFKDFSTSIMTASADPRDQALRSLLTAYDDVWPDADLYEYYSGDE</sequence>
<dbReference type="Proteomes" id="UP000539985">
    <property type="component" value="Unassembled WGS sequence"/>
</dbReference>
<organism evidence="1 2">
    <name type="scientific">Pseudomonas gingeri</name>
    <dbReference type="NCBI Taxonomy" id="117681"/>
    <lineage>
        <taxon>Bacteria</taxon>
        <taxon>Pseudomonadati</taxon>
        <taxon>Pseudomonadota</taxon>
        <taxon>Gammaproteobacteria</taxon>
        <taxon>Pseudomonadales</taxon>
        <taxon>Pseudomonadaceae</taxon>
        <taxon>Pseudomonas</taxon>
    </lineage>
</organism>
<dbReference type="AlphaFoldDB" id="A0A7Y8C1Q2"/>
<protein>
    <submittedName>
        <fullName evidence="1">Uncharacterized protein</fullName>
    </submittedName>
</protein>
<accession>A0A7Y8C1Q2</accession>
<comment type="caution">
    <text evidence="1">The sequence shown here is derived from an EMBL/GenBank/DDBJ whole genome shotgun (WGS) entry which is preliminary data.</text>
</comment>
<reference evidence="1 2" key="1">
    <citation type="submission" date="2020-04" db="EMBL/GenBank/DDBJ databases">
        <title>Molecular characterization of pseudomonads from Agaricus bisporus reveal novel blotch 2 pathogens in Western Europe.</title>
        <authorList>
            <person name="Taparia T."/>
            <person name="Krijger M."/>
            <person name="Haynes E."/>
            <person name="Elpinstone J.G."/>
            <person name="Noble R."/>
            <person name="Van Der Wolf J."/>
        </authorList>
    </citation>
    <scope>NUCLEOTIDE SEQUENCE [LARGE SCALE GENOMIC DNA]</scope>
    <source>
        <strain evidence="1 2">H7001</strain>
    </source>
</reference>
<dbReference type="EMBL" id="JACAQB010000004">
    <property type="protein sequence ID" value="NWB95779.1"/>
    <property type="molecule type" value="Genomic_DNA"/>
</dbReference>
<proteinExistence type="predicted"/>